<dbReference type="RefSeq" id="WP_153439615.1">
    <property type="nucleotide sequence ID" value="NZ_JACIGA010000019.1"/>
</dbReference>
<feature type="domain" description="Carrier" evidence="1">
    <location>
        <begin position="4"/>
        <end position="88"/>
    </location>
</feature>
<dbReference type="Gene3D" id="1.10.1200.10">
    <property type="entry name" value="ACP-like"/>
    <property type="match status" value="1"/>
</dbReference>
<dbReference type="Pfam" id="PF00550">
    <property type="entry name" value="PP-binding"/>
    <property type="match status" value="1"/>
</dbReference>
<dbReference type="SUPFAM" id="SSF47336">
    <property type="entry name" value="ACP-like"/>
    <property type="match status" value="1"/>
</dbReference>
<dbReference type="OrthoDB" id="9806381at2"/>
<proteinExistence type="predicted"/>
<evidence type="ECO:0000259" key="1">
    <source>
        <dbReference type="PROSITE" id="PS50075"/>
    </source>
</evidence>
<dbReference type="EMBL" id="DQ403648">
    <property type="protein sequence ID" value="ABD75201.1"/>
    <property type="molecule type" value="Genomic_DNA"/>
</dbReference>
<evidence type="ECO:0000313" key="4">
    <source>
        <dbReference type="Proteomes" id="UP000439983"/>
    </source>
</evidence>
<reference evidence="2" key="1">
    <citation type="submission" date="2006-02" db="EMBL/GenBank/DDBJ databases">
        <title>Sampling the accessory genome of the Sinorhizobium genus by suppressive subtractive hybridization.</title>
        <authorList>
            <person name="Moulin L."/>
            <person name="Ghazoui Z."/>
            <person name="Young P."/>
        </authorList>
    </citation>
    <scope>NUCLEOTIDE SEQUENCE</scope>
    <source>
        <strain evidence="2">LMG7834</strain>
    </source>
</reference>
<organism evidence="2">
    <name type="scientific">Sinorhizobium terangae</name>
    <dbReference type="NCBI Taxonomy" id="110322"/>
    <lineage>
        <taxon>Bacteria</taxon>
        <taxon>Pseudomonadati</taxon>
        <taxon>Pseudomonadota</taxon>
        <taxon>Alphaproteobacteria</taxon>
        <taxon>Hyphomicrobiales</taxon>
        <taxon>Rhizobiaceae</taxon>
        <taxon>Sinorhizobium/Ensifer group</taxon>
        <taxon>Sinorhizobium</taxon>
    </lineage>
</organism>
<gene>
    <name evidence="3" type="ORF">GHK62_12985</name>
</gene>
<reference evidence="3 4" key="2">
    <citation type="journal article" date="2013" name="Genome Biol.">
        <title>Comparative genomics of the core and accessory genomes of 48 Sinorhizobium strains comprising five genospecies.</title>
        <authorList>
            <person name="Sugawara M."/>
            <person name="Epstein B."/>
            <person name="Badgley B.D."/>
            <person name="Unno T."/>
            <person name="Xu L."/>
            <person name="Reese J."/>
            <person name="Gyaneshwar P."/>
            <person name="Denny R."/>
            <person name="Mudge J."/>
            <person name="Bharti A.K."/>
            <person name="Farmer A.D."/>
            <person name="May G.D."/>
            <person name="Woodward J.E."/>
            <person name="Medigue C."/>
            <person name="Vallenet D."/>
            <person name="Lajus A."/>
            <person name="Rouy Z."/>
            <person name="Martinez-Vaz B."/>
            <person name="Tiffin P."/>
            <person name="Young N.D."/>
            <person name="Sadowsky M.J."/>
        </authorList>
    </citation>
    <scope>NUCLEOTIDE SEQUENCE [LARGE SCALE GENOMIC DNA]</scope>
    <source>
        <strain evidence="3 4">USDA4894</strain>
    </source>
</reference>
<name>D1CTP7_SINTE</name>
<evidence type="ECO:0000313" key="3">
    <source>
        <dbReference type="EMBL" id="MQX15653.1"/>
    </source>
</evidence>
<sequence length="92" mass="10074">MSDQFNEELITAIRKRAESESGAATSADCEEITVATELTSLDLDSLDLADLLWDLERANNVEIDLDLSDAWSNLHTVGDIVEAVRPLLAKEA</sequence>
<protein>
    <submittedName>
        <fullName evidence="2">Nodulation protein NodF</fullName>
    </submittedName>
</protein>
<evidence type="ECO:0000313" key="2">
    <source>
        <dbReference type="EMBL" id="ABD75201.1"/>
    </source>
</evidence>
<dbReference type="AlphaFoldDB" id="D1CTP7"/>
<keyword evidence="4" id="KW-1185">Reference proteome</keyword>
<dbReference type="InterPro" id="IPR036736">
    <property type="entry name" value="ACP-like_sf"/>
</dbReference>
<dbReference type="EMBL" id="WITC01000049">
    <property type="protein sequence ID" value="MQX15653.1"/>
    <property type="molecule type" value="Genomic_DNA"/>
</dbReference>
<dbReference type="Proteomes" id="UP000439983">
    <property type="component" value="Unassembled WGS sequence"/>
</dbReference>
<dbReference type="PROSITE" id="PS50075">
    <property type="entry name" value="CARRIER"/>
    <property type="match status" value="1"/>
</dbReference>
<dbReference type="InterPro" id="IPR009081">
    <property type="entry name" value="PP-bd_ACP"/>
</dbReference>
<accession>D1CTP7</accession>